<evidence type="ECO:0000313" key="2">
    <source>
        <dbReference type="Proteomes" id="UP000194360"/>
    </source>
</evidence>
<keyword evidence="2" id="KW-1185">Reference proteome</keyword>
<organism evidence="1 2">
    <name type="scientific">Pseudonocardia autotrophica</name>
    <name type="common">Amycolata autotrophica</name>
    <name type="synonym">Nocardia autotrophica</name>
    <dbReference type="NCBI Taxonomy" id="2074"/>
    <lineage>
        <taxon>Bacteria</taxon>
        <taxon>Bacillati</taxon>
        <taxon>Actinomycetota</taxon>
        <taxon>Actinomycetes</taxon>
        <taxon>Pseudonocardiales</taxon>
        <taxon>Pseudonocardiaceae</taxon>
        <taxon>Pseudonocardia</taxon>
    </lineage>
</organism>
<accession>A0A1Y2MMB2</accession>
<protein>
    <recommendedName>
        <fullName evidence="3">NifU family protein</fullName>
    </recommendedName>
</protein>
<dbReference type="STRING" id="2074.BG845_05654"/>
<evidence type="ECO:0008006" key="3">
    <source>
        <dbReference type="Google" id="ProtNLM"/>
    </source>
</evidence>
<evidence type="ECO:0000313" key="1">
    <source>
        <dbReference type="EMBL" id="OSY36139.1"/>
    </source>
</evidence>
<gene>
    <name evidence="1" type="ORF">BG845_05654</name>
</gene>
<dbReference type="Proteomes" id="UP000194360">
    <property type="component" value="Unassembled WGS sequence"/>
</dbReference>
<name>A0A1Y2MMB2_PSEAH</name>
<reference evidence="1 2" key="1">
    <citation type="submission" date="2016-09" db="EMBL/GenBank/DDBJ databases">
        <title>Pseudonocardia autotrophica DSM535, a candidate organism with high potential of specific P450 cytochromes.</title>
        <authorList>
            <person name="Grumaz C."/>
            <person name="Vainshtein Y."/>
            <person name="Kirstahler P."/>
            <person name="Sohn K."/>
        </authorList>
    </citation>
    <scope>NUCLEOTIDE SEQUENCE [LARGE SCALE GENOMIC DNA]</scope>
    <source>
        <strain evidence="1 2">DSM 535</strain>
    </source>
</reference>
<proteinExistence type="predicted"/>
<dbReference type="EMBL" id="MIGB01000043">
    <property type="protein sequence ID" value="OSY36139.1"/>
    <property type="molecule type" value="Genomic_DNA"/>
</dbReference>
<comment type="caution">
    <text evidence="1">The sequence shown here is derived from an EMBL/GenBank/DDBJ whole genome shotgun (WGS) entry which is preliminary data.</text>
</comment>
<dbReference type="RefSeq" id="WP_085915759.1">
    <property type="nucleotide sequence ID" value="NZ_AP018920.1"/>
</dbReference>
<sequence>MDQFETALRTVVGDIGKIVANDGGSLEFTDYQPDSRQLTVAFTPAGNDECSACTIDAAMVRAFLTEAAKAHDVPVETLHIDTPSAT</sequence>
<dbReference type="AlphaFoldDB" id="A0A1Y2MMB2"/>